<gene>
    <name evidence="1" type="ORF">J2Z19_003779</name>
</gene>
<name>A0ACC5SZ15_ENSAD</name>
<evidence type="ECO:0000313" key="1">
    <source>
        <dbReference type="EMBL" id="MBP1874055.1"/>
    </source>
</evidence>
<keyword evidence="2" id="KW-1185">Reference proteome</keyword>
<accession>A0ACC5SZ15</accession>
<reference evidence="1" key="1">
    <citation type="submission" date="2021-03" db="EMBL/GenBank/DDBJ databases">
        <title>Genomic Encyclopedia of Type Strains, Phase IV (KMG-IV): sequencing the most valuable type-strain genomes for metagenomic binning, comparative biology and taxonomic classification.</title>
        <authorList>
            <person name="Goeker M."/>
        </authorList>
    </citation>
    <scope>NUCLEOTIDE SEQUENCE</scope>
    <source>
        <strain evidence="1">DSM 18131</strain>
    </source>
</reference>
<sequence>MSSKDESFSHLNDLPKRDANSAVEIAAQAAFEKFVSESSDVFQQIDRKDFGTDYQLEVAHDGAATNVRLHVQLKGTARAANKDGSVSIEIDRTNLNYLMQNAYSFFVCYHLPTKSLFYISADSVVRRNVHGDREWTAQKTLTVRFVTPLTQDRLSTLASVARLNAFASRDERFAQVTTPPENLPNVLARKRAQIHVPDDRDHAVEMLSLLYRENKEEDISGAFEKFASVLDADHDAMSLCYFAEINLGMNGRCDRPERVREGIAFLSRRLGKGSFGDEGLHYSIGNGHSALGDEVEAIAAYERALGHQDAADNNEFRAQVLKNMGSSYSKMGEGSVAARNYHLALDLNPDLPEAHHALACHYHHLGDFQKALGHFDKIVFTDGRPTKTYSIAGWRVNIFFNLGNGTMAFREINALIPHAGTESWVWPWCAQQVFIFGNSSTEIAKLSQVFWDRFLKANPGHADGVRGRLLTILYLRLNGEDVGTSFADFKAELASVIAYTEPGSAAYLWDRLGHWAQDEGDWSEAEICFRKAYDLDGGDYGYCLGTALNFLGRGQESLPILLEQAEITQPDDLSWGQVARAYELIGDVKNCVRAYRKAIKLNKQNAHAWFNLGGIYWNSRQPVEAARIWNKAVKLFPGDALAAAVRRDFSFLLNTSDPLDDEGV</sequence>
<dbReference type="EMBL" id="JAGGJR010000006">
    <property type="protein sequence ID" value="MBP1874055.1"/>
    <property type="molecule type" value="Genomic_DNA"/>
</dbReference>
<proteinExistence type="predicted"/>
<comment type="caution">
    <text evidence="1">The sequence shown here is derived from an EMBL/GenBank/DDBJ whole genome shotgun (WGS) entry which is preliminary data.</text>
</comment>
<dbReference type="Proteomes" id="UP000823773">
    <property type="component" value="Unassembled WGS sequence"/>
</dbReference>
<protein>
    <submittedName>
        <fullName evidence="1">Tetratricopeptide (TPR) repeat protein</fullName>
    </submittedName>
</protein>
<evidence type="ECO:0000313" key="2">
    <source>
        <dbReference type="Proteomes" id="UP000823773"/>
    </source>
</evidence>
<organism evidence="1 2">
    <name type="scientific">Ensifer adhaerens</name>
    <name type="common">Sinorhizobium morelense</name>
    <dbReference type="NCBI Taxonomy" id="106592"/>
    <lineage>
        <taxon>Bacteria</taxon>
        <taxon>Pseudomonadati</taxon>
        <taxon>Pseudomonadota</taxon>
        <taxon>Alphaproteobacteria</taxon>
        <taxon>Hyphomicrobiales</taxon>
        <taxon>Rhizobiaceae</taxon>
        <taxon>Sinorhizobium/Ensifer group</taxon>
        <taxon>Ensifer</taxon>
    </lineage>
</organism>